<accession>A0A725BWD4</accession>
<dbReference type="EMBL" id="DAAQRK010000024">
    <property type="protein sequence ID" value="HAE0562329.1"/>
    <property type="molecule type" value="Genomic_DNA"/>
</dbReference>
<name>A0A725BWD4_SALEN</name>
<dbReference type="EMBL" id="DAAQNE010000028">
    <property type="protein sequence ID" value="HAE0051443.1"/>
    <property type="molecule type" value="Genomic_DNA"/>
</dbReference>
<evidence type="ECO:0000313" key="2">
    <source>
        <dbReference type="EMBL" id="HAE0562329.1"/>
    </source>
</evidence>
<comment type="caution">
    <text evidence="2">The sequence shown here is derived from an EMBL/GenBank/DDBJ whole genome shotgun (WGS) entry which is preliminary data.</text>
</comment>
<reference evidence="2" key="2">
    <citation type="submission" date="2019-01" db="EMBL/GenBank/DDBJ databases">
        <authorList>
            <consortium name="NCBI Pathogen Detection Project"/>
        </authorList>
    </citation>
    <scope>NUCLEOTIDE SEQUENCE</scope>
    <source>
        <strain evidence="1">ILBSalm5409887</strain>
        <strain evidence="2">ILBSalm5409961</strain>
    </source>
</reference>
<protein>
    <submittedName>
        <fullName evidence="2">Uncharacterized protein</fullName>
    </submittedName>
</protein>
<dbReference type="AlphaFoldDB" id="A0A725BWD4"/>
<evidence type="ECO:0000313" key="1">
    <source>
        <dbReference type="EMBL" id="HAE0051443.1"/>
    </source>
</evidence>
<proteinExistence type="predicted"/>
<sequence>MSSKDEVFEYLIDQLRQRVSKFDVVAEIHKMSIDRTITGRSGYSDKENAIIDAYIGRDSDSERIIHNLKQHLARKDDEIHVLKARLCRAKDKVKELRGTIEHMNLDFDRVTSCHVQEDANTLSDKLEHSDGWIEWRGVGDSPVPNNTKVEVELRFGKIMSNHPSAFRWEQLGAMDDIIKYRVIK</sequence>
<organism evidence="2">
    <name type="scientific">Salmonella enteritidis</name>
    <dbReference type="NCBI Taxonomy" id="149539"/>
    <lineage>
        <taxon>Bacteria</taxon>
        <taxon>Pseudomonadati</taxon>
        <taxon>Pseudomonadota</taxon>
        <taxon>Gammaproteobacteria</taxon>
        <taxon>Enterobacterales</taxon>
        <taxon>Enterobacteriaceae</taxon>
        <taxon>Salmonella</taxon>
    </lineage>
</organism>
<gene>
    <name evidence="1" type="ORF">G2222_22785</name>
    <name evidence="2" type="ORF">G2717_22685</name>
</gene>
<reference evidence="2" key="1">
    <citation type="journal article" date="2018" name="Genome Biol.">
        <title>SKESA: strategic k-mer extension for scrupulous assemblies.</title>
        <authorList>
            <person name="Souvorov A."/>
            <person name="Agarwala R."/>
            <person name="Lipman D.J."/>
        </authorList>
    </citation>
    <scope>NUCLEOTIDE SEQUENCE</scope>
    <source>
        <strain evidence="1">ILBSalm5409887</strain>
        <strain evidence="2">ILBSalm5409961</strain>
    </source>
</reference>